<reference evidence="12 13" key="1">
    <citation type="journal article" date="2013" name="Genome Announc.">
        <title>Genome Sequence of Staphylococcus massiliensis Strain S46, Isolated from the Surface of Healthy Human Skin.</title>
        <authorList>
            <person name="Srivastav R."/>
            <person name="Singh A."/>
            <person name="Jangir P.K."/>
            <person name="Kumari C."/>
            <person name="Muduli S."/>
            <person name="Sharma R."/>
        </authorList>
    </citation>
    <scope>NUCLEOTIDE SEQUENCE [LARGE SCALE GENOMIC DNA]</scope>
    <source>
        <strain evidence="12 13">S46</strain>
    </source>
</reference>
<comment type="caution">
    <text evidence="12">The sequence shown here is derived from an EMBL/GenBank/DDBJ whole genome shotgun (WGS) entry which is preliminary data.</text>
</comment>
<dbReference type="InterPro" id="IPR035906">
    <property type="entry name" value="MetI-like_sf"/>
</dbReference>
<dbReference type="PROSITE" id="PS50928">
    <property type="entry name" value="ABC_TM1"/>
    <property type="match status" value="1"/>
</dbReference>
<name>K9ASE8_9STAP</name>
<feature type="transmembrane region" description="Helical" evidence="10">
    <location>
        <begin position="20"/>
        <end position="43"/>
    </location>
</feature>
<comment type="similarity">
    <text evidence="10">Belongs to the binding-protein-dependent transport system permease family.</text>
</comment>
<keyword evidence="8" id="KW-0406">Ion transport</keyword>
<evidence type="ECO:0000313" key="12">
    <source>
        <dbReference type="EMBL" id="EKU48966.1"/>
    </source>
</evidence>
<dbReference type="OrthoDB" id="9805999at2"/>
<dbReference type="Pfam" id="PF00528">
    <property type="entry name" value="BPD_transp_1"/>
    <property type="match status" value="1"/>
</dbReference>
<feature type="transmembrane region" description="Helical" evidence="10">
    <location>
        <begin position="64"/>
        <end position="87"/>
    </location>
</feature>
<keyword evidence="4" id="KW-0533">Nickel</keyword>
<dbReference type="SUPFAM" id="SSF161098">
    <property type="entry name" value="MetI-like"/>
    <property type="match status" value="1"/>
</dbReference>
<keyword evidence="7 10" id="KW-1133">Transmembrane helix</keyword>
<evidence type="ECO:0000256" key="10">
    <source>
        <dbReference type="RuleBase" id="RU363032"/>
    </source>
</evidence>
<dbReference type="RefSeq" id="WP_009382846.1">
    <property type="nucleotide sequence ID" value="NZ_AMSQ01000005.1"/>
</dbReference>
<dbReference type="PANTHER" id="PTHR30614:SF0">
    <property type="entry name" value="L-CYSTINE TRANSPORT SYSTEM PERMEASE PROTEIN TCYL"/>
    <property type="match status" value="1"/>
</dbReference>
<keyword evidence="13" id="KW-1185">Reference proteome</keyword>
<proteinExistence type="inferred from homology"/>
<dbReference type="GO" id="GO:0022857">
    <property type="term" value="F:transmembrane transporter activity"/>
    <property type="evidence" value="ECO:0007669"/>
    <property type="project" value="InterPro"/>
</dbReference>
<dbReference type="PATRIC" id="fig|1229783.3.peg.834"/>
<dbReference type="AlphaFoldDB" id="K9ASE8"/>
<feature type="transmembrane region" description="Helical" evidence="10">
    <location>
        <begin position="167"/>
        <end position="184"/>
    </location>
</feature>
<comment type="subcellular location">
    <subcellularLocation>
        <location evidence="1 10">Cell membrane</location>
        <topology evidence="1 10">Multi-pass membrane protein</topology>
    </subcellularLocation>
</comment>
<dbReference type="PANTHER" id="PTHR30614">
    <property type="entry name" value="MEMBRANE COMPONENT OF AMINO ACID ABC TRANSPORTER"/>
    <property type="match status" value="1"/>
</dbReference>
<evidence type="ECO:0000256" key="4">
    <source>
        <dbReference type="ARBA" id="ARBA00022596"/>
    </source>
</evidence>
<keyword evidence="3" id="KW-1003">Cell membrane</keyword>
<dbReference type="InterPro" id="IPR000515">
    <property type="entry name" value="MetI-like"/>
</dbReference>
<evidence type="ECO:0000256" key="2">
    <source>
        <dbReference type="ARBA" id="ARBA00022448"/>
    </source>
</evidence>
<keyword evidence="8" id="KW-0921">Nickel transport</keyword>
<evidence type="ECO:0000256" key="3">
    <source>
        <dbReference type="ARBA" id="ARBA00022475"/>
    </source>
</evidence>
<dbReference type="GO" id="GO:0015675">
    <property type="term" value="P:nickel cation transport"/>
    <property type="evidence" value="ECO:0007669"/>
    <property type="project" value="UniProtKB-KW"/>
</dbReference>
<sequence>MTFLEWIDLFKQILRQLPITLFIFAFALVFSILFGFVLAYIRIQNIKGLSFIVRIFQSFIRSTPLILQLFLVYFALPQVLLLIGININHLDRFWFIVLAFSLHTSAYIAEIMRAAYLSVDYGQIEAAKTVGMKPKDILLRILLPQAFKNSVPNMTTQTIELFKDTSIAFTIGIIDMMGQVNLIIGNNYGLGMLEVYVAISIIYWIICILIQATLTAIDKKLEISKTS</sequence>
<evidence type="ECO:0000256" key="9">
    <source>
        <dbReference type="ARBA" id="ARBA00023136"/>
    </source>
</evidence>
<organism evidence="12 13">
    <name type="scientific">Staphylococcus massiliensis S46</name>
    <dbReference type="NCBI Taxonomy" id="1229783"/>
    <lineage>
        <taxon>Bacteria</taxon>
        <taxon>Bacillati</taxon>
        <taxon>Bacillota</taxon>
        <taxon>Bacilli</taxon>
        <taxon>Bacillales</taxon>
        <taxon>Staphylococcaceae</taxon>
        <taxon>Staphylococcus</taxon>
    </lineage>
</organism>
<keyword evidence="9 10" id="KW-0472">Membrane</keyword>
<evidence type="ECO:0000259" key="11">
    <source>
        <dbReference type="PROSITE" id="PS50928"/>
    </source>
</evidence>
<keyword evidence="6" id="KW-0029">Amino-acid transport</keyword>
<dbReference type="CDD" id="cd06261">
    <property type="entry name" value="TM_PBP2"/>
    <property type="match status" value="1"/>
</dbReference>
<dbReference type="Gene3D" id="1.10.3720.10">
    <property type="entry name" value="MetI-like"/>
    <property type="match status" value="1"/>
</dbReference>
<dbReference type="eggNOG" id="COG0765">
    <property type="taxonomic scope" value="Bacteria"/>
</dbReference>
<dbReference type="Proteomes" id="UP000009885">
    <property type="component" value="Unassembled WGS sequence"/>
</dbReference>
<dbReference type="InterPro" id="IPR043429">
    <property type="entry name" value="ArtM/GltK/GlnP/TcyL/YhdX-like"/>
</dbReference>
<dbReference type="STRING" id="1229783.C273_04145"/>
<dbReference type="GO" id="GO:0043190">
    <property type="term" value="C:ATP-binding cassette (ABC) transporter complex"/>
    <property type="evidence" value="ECO:0007669"/>
    <property type="project" value="InterPro"/>
</dbReference>
<keyword evidence="2 10" id="KW-0813">Transport</keyword>
<evidence type="ECO:0000313" key="13">
    <source>
        <dbReference type="Proteomes" id="UP000009885"/>
    </source>
</evidence>
<evidence type="ECO:0000256" key="5">
    <source>
        <dbReference type="ARBA" id="ARBA00022692"/>
    </source>
</evidence>
<dbReference type="NCBIfam" id="TIGR01726">
    <property type="entry name" value="HEQRo_perm_3TM"/>
    <property type="match status" value="1"/>
</dbReference>
<keyword evidence="5 10" id="KW-0812">Transmembrane</keyword>
<evidence type="ECO:0000256" key="6">
    <source>
        <dbReference type="ARBA" id="ARBA00022970"/>
    </source>
</evidence>
<evidence type="ECO:0000256" key="8">
    <source>
        <dbReference type="ARBA" id="ARBA00023112"/>
    </source>
</evidence>
<accession>K9ASE8</accession>
<feature type="transmembrane region" description="Helical" evidence="10">
    <location>
        <begin position="93"/>
        <end position="109"/>
    </location>
</feature>
<feature type="transmembrane region" description="Helical" evidence="10">
    <location>
        <begin position="196"/>
        <end position="217"/>
    </location>
</feature>
<protein>
    <submittedName>
        <fullName evidence="12">Amino acid ABC transporter permease</fullName>
    </submittedName>
</protein>
<evidence type="ECO:0000256" key="1">
    <source>
        <dbReference type="ARBA" id="ARBA00004651"/>
    </source>
</evidence>
<dbReference type="GO" id="GO:0006865">
    <property type="term" value="P:amino acid transport"/>
    <property type="evidence" value="ECO:0007669"/>
    <property type="project" value="UniProtKB-KW"/>
</dbReference>
<dbReference type="EMBL" id="AMSQ01000005">
    <property type="protein sequence ID" value="EKU48966.1"/>
    <property type="molecule type" value="Genomic_DNA"/>
</dbReference>
<evidence type="ECO:0000256" key="7">
    <source>
        <dbReference type="ARBA" id="ARBA00022989"/>
    </source>
</evidence>
<gene>
    <name evidence="12" type="ORF">C273_04145</name>
</gene>
<feature type="domain" description="ABC transmembrane type-1" evidence="11">
    <location>
        <begin position="17"/>
        <end position="214"/>
    </location>
</feature>
<dbReference type="InterPro" id="IPR010065">
    <property type="entry name" value="AA_ABC_transptr_permease_3TM"/>
</dbReference>